<dbReference type="GO" id="GO:0016020">
    <property type="term" value="C:membrane"/>
    <property type="evidence" value="ECO:0007669"/>
    <property type="project" value="UniProtKB-UniRule"/>
</dbReference>
<evidence type="ECO:0000313" key="7">
    <source>
        <dbReference type="Proteomes" id="UP000245839"/>
    </source>
</evidence>
<accession>A0A2Y9C0P9</accession>
<dbReference type="InterPro" id="IPR050330">
    <property type="entry name" value="Bact_OuterMem_StrucFunc"/>
</dbReference>
<sequence>MRRPVSHLAAICASLALAVPPVTLPLHAQERLNREQAIQLCVEKTGSRDRQTVGACVVEEFEARGQQGAADEARRILEQEAADAAAAEEAAPPMDRDRAIQICRERLESDDRQTVGACVADELEAAGQVEQAQRVREVLAEERRQAARAAQEAREAEERRQAEEARAAEDRRQAEQRAAEEARAAEERRQAEQRAAEAEAEAARRAAEEASRLTRDEAIRICVDRLNTRDRQIVGACVADEFEAAGQTRQAERVRTVLAEEAAAAEAAAARAAQAQAEAETPPDPDRMPLTREAALEACRAELGQVRRTTLRACIADKLEEDGQIAVAERIRANLPESRIADEVAQRGEPELTEAERQAAERAAGALDGQAATAAAAGGASTEVVEETVALGEVRSSADDFDTTAVVTDDDDGGLSRSQKLALGALGALAVGTLLSNRNRVVSNSGDRVVVQRDDGDLQVLKDDDALLRQPGSNVRTENFEDGSTRTTFTREDGSKVVTIRDASLRVLRRTLIEPNGEEFVLIDDTREVAPVDVSQLPDQPVVARAGSALDPLAGLGVAPSDDPLRDALMREAGLTSPAVDRRFSLAQVRNIPEVRALAPAFEVADVTFASGSAAIAPEQARNLTDLARLVLEAIRENPREVFLIEGHTDAVGDAAYNLALSDRRAESLALALNEYFGVPVENMVVQGYGEQFLKVQTLGDERANRRATVRQITGLLRTAAAN</sequence>
<dbReference type="CDD" id="cd07185">
    <property type="entry name" value="OmpA_C-like"/>
    <property type="match status" value="1"/>
</dbReference>
<keyword evidence="1" id="KW-0472">Membrane</keyword>
<reference evidence="6 8" key="1">
    <citation type="submission" date="2016-10" db="EMBL/GenBank/DDBJ databases">
        <authorList>
            <person name="Cai Z."/>
        </authorList>
    </citation>
    <scope>NUCLEOTIDE SEQUENCE [LARGE SCALE GENOMIC DNA]</scope>
    <source>
        <strain evidence="6 8">DSM 25227</strain>
    </source>
</reference>
<feature type="signal peptide" evidence="3">
    <location>
        <begin position="1"/>
        <end position="28"/>
    </location>
</feature>
<dbReference type="Pfam" id="PF00691">
    <property type="entry name" value="OmpA"/>
    <property type="match status" value="1"/>
</dbReference>
<dbReference type="Proteomes" id="UP000251571">
    <property type="component" value="Unassembled WGS sequence"/>
</dbReference>
<dbReference type="EMBL" id="QGDJ01000005">
    <property type="protein sequence ID" value="PWJ18097.1"/>
    <property type="molecule type" value="Genomic_DNA"/>
</dbReference>
<keyword evidence="3" id="KW-0732">Signal</keyword>
<reference evidence="5 7" key="2">
    <citation type="submission" date="2018-03" db="EMBL/GenBank/DDBJ databases">
        <title>Genomic Encyclopedia of Archaeal and Bacterial Type Strains, Phase II (KMG-II): from individual species to whole genera.</title>
        <authorList>
            <person name="Goeker M."/>
        </authorList>
    </citation>
    <scope>NUCLEOTIDE SEQUENCE [LARGE SCALE GENOMIC DNA]</scope>
    <source>
        <strain evidence="5 7">DSM 25227</strain>
    </source>
</reference>
<dbReference type="SUPFAM" id="SSF103088">
    <property type="entry name" value="OmpA-like"/>
    <property type="match status" value="1"/>
</dbReference>
<dbReference type="EMBL" id="UETC01000005">
    <property type="protein sequence ID" value="SSA46622.1"/>
    <property type="molecule type" value="Genomic_DNA"/>
</dbReference>
<dbReference type="PROSITE" id="PS51123">
    <property type="entry name" value="OMPA_2"/>
    <property type="match status" value="1"/>
</dbReference>
<dbReference type="PANTHER" id="PTHR30329">
    <property type="entry name" value="STATOR ELEMENT OF FLAGELLAR MOTOR COMPLEX"/>
    <property type="match status" value="1"/>
</dbReference>
<feature type="region of interest" description="Disordered" evidence="2">
    <location>
        <begin position="149"/>
        <end position="210"/>
    </location>
</feature>
<evidence type="ECO:0000313" key="8">
    <source>
        <dbReference type="Proteomes" id="UP000251571"/>
    </source>
</evidence>
<proteinExistence type="predicted"/>
<dbReference type="RefSeq" id="WP_177876725.1">
    <property type="nucleotide sequence ID" value="NZ_QGDJ01000005.1"/>
</dbReference>
<dbReference type="InterPro" id="IPR006665">
    <property type="entry name" value="OmpA-like"/>
</dbReference>
<feature type="chain" id="PRO_5033338512" evidence="3">
    <location>
        <begin position="29"/>
        <end position="723"/>
    </location>
</feature>
<name>A0A2Y9C0P9_9RHOB</name>
<gene>
    <name evidence="5" type="ORF">BCF38_10584</name>
    <name evidence="6" type="ORF">SAMN05421539_10584</name>
</gene>
<dbReference type="InterPro" id="IPR036737">
    <property type="entry name" value="OmpA-like_sf"/>
</dbReference>
<protein>
    <submittedName>
        <fullName evidence="5 6">Outer membrane protein OmpA</fullName>
    </submittedName>
</protein>
<feature type="domain" description="OmpA-like" evidence="4">
    <location>
        <begin position="596"/>
        <end position="723"/>
    </location>
</feature>
<evidence type="ECO:0000256" key="3">
    <source>
        <dbReference type="SAM" id="SignalP"/>
    </source>
</evidence>
<dbReference type="PANTHER" id="PTHR30329:SF21">
    <property type="entry name" value="LIPOPROTEIN YIAD-RELATED"/>
    <property type="match status" value="1"/>
</dbReference>
<evidence type="ECO:0000313" key="5">
    <source>
        <dbReference type="EMBL" id="PWJ18097.1"/>
    </source>
</evidence>
<dbReference type="Proteomes" id="UP000245839">
    <property type="component" value="Unassembled WGS sequence"/>
</dbReference>
<organism evidence="6 8">
    <name type="scientific">Jannaschia seohaensis</name>
    <dbReference type="NCBI Taxonomy" id="475081"/>
    <lineage>
        <taxon>Bacteria</taxon>
        <taxon>Pseudomonadati</taxon>
        <taxon>Pseudomonadota</taxon>
        <taxon>Alphaproteobacteria</taxon>
        <taxon>Rhodobacterales</taxon>
        <taxon>Roseobacteraceae</taxon>
        <taxon>Jannaschia</taxon>
    </lineage>
</organism>
<dbReference type="AlphaFoldDB" id="A0A2Y9C0P9"/>
<evidence type="ECO:0000256" key="1">
    <source>
        <dbReference type="PROSITE-ProRule" id="PRU00473"/>
    </source>
</evidence>
<dbReference type="Gene3D" id="3.30.1330.60">
    <property type="entry name" value="OmpA-like domain"/>
    <property type="match status" value="1"/>
</dbReference>
<evidence type="ECO:0000259" key="4">
    <source>
        <dbReference type="PROSITE" id="PS51123"/>
    </source>
</evidence>
<evidence type="ECO:0000313" key="6">
    <source>
        <dbReference type="EMBL" id="SSA46622.1"/>
    </source>
</evidence>
<keyword evidence="7" id="KW-1185">Reference proteome</keyword>
<evidence type="ECO:0000256" key="2">
    <source>
        <dbReference type="SAM" id="MobiDB-lite"/>
    </source>
</evidence>